<feature type="region of interest" description="Disordered" evidence="1">
    <location>
        <begin position="1"/>
        <end position="35"/>
    </location>
</feature>
<feature type="transmembrane region" description="Helical" evidence="2">
    <location>
        <begin position="73"/>
        <end position="95"/>
    </location>
</feature>
<comment type="caution">
    <text evidence="3">The sequence shown here is derived from an EMBL/GenBank/DDBJ whole genome shotgun (WGS) entry which is preliminary data.</text>
</comment>
<feature type="transmembrane region" description="Helical" evidence="2">
    <location>
        <begin position="102"/>
        <end position="123"/>
    </location>
</feature>
<evidence type="ECO:0000313" key="3">
    <source>
        <dbReference type="EMBL" id="MBD8063453.1"/>
    </source>
</evidence>
<gene>
    <name evidence="3" type="ORF">H9624_14110</name>
</gene>
<name>A0ABR8Z572_9MICO</name>
<proteinExistence type="predicted"/>
<evidence type="ECO:0000313" key="4">
    <source>
        <dbReference type="Proteomes" id="UP000661894"/>
    </source>
</evidence>
<evidence type="ECO:0000256" key="2">
    <source>
        <dbReference type="SAM" id="Phobius"/>
    </source>
</evidence>
<feature type="transmembrane region" description="Helical" evidence="2">
    <location>
        <begin position="40"/>
        <end position="61"/>
    </location>
</feature>
<dbReference type="EMBL" id="JACSPO010000011">
    <property type="protein sequence ID" value="MBD8063453.1"/>
    <property type="molecule type" value="Genomic_DNA"/>
</dbReference>
<dbReference type="RefSeq" id="WP_251840555.1">
    <property type="nucleotide sequence ID" value="NZ_JACSPO010000011.1"/>
</dbReference>
<dbReference type="Proteomes" id="UP000661894">
    <property type="component" value="Unassembled WGS sequence"/>
</dbReference>
<evidence type="ECO:0000256" key="1">
    <source>
        <dbReference type="SAM" id="MobiDB-lite"/>
    </source>
</evidence>
<keyword evidence="4" id="KW-1185">Reference proteome</keyword>
<feature type="compositionally biased region" description="Low complexity" evidence="1">
    <location>
        <begin position="1"/>
        <end position="14"/>
    </location>
</feature>
<keyword evidence="2" id="KW-0812">Transmembrane</keyword>
<organism evidence="3 4">
    <name type="scientific">Oceanitalea stevensii</name>
    <dbReference type="NCBI Taxonomy" id="2763072"/>
    <lineage>
        <taxon>Bacteria</taxon>
        <taxon>Bacillati</taxon>
        <taxon>Actinomycetota</taxon>
        <taxon>Actinomycetes</taxon>
        <taxon>Micrococcales</taxon>
        <taxon>Bogoriellaceae</taxon>
        <taxon>Georgenia</taxon>
    </lineage>
</organism>
<sequence>MAAREPGSTTPQGTTPGGPQGSSSTGREARKPQRGDRNRLGWIAITVAGLLTAWQIVYAITVESVGNRDTYESIGLMLVLVLAVGSLVLGIVALAQRVVPRWPAVAALAVGVYAFIVAIAGWIGRLMY</sequence>
<accession>A0ABR8Z572</accession>
<keyword evidence="2" id="KW-1133">Transmembrane helix</keyword>
<keyword evidence="2" id="KW-0472">Membrane</keyword>
<reference evidence="3 4" key="1">
    <citation type="submission" date="2020-08" db="EMBL/GenBank/DDBJ databases">
        <title>A Genomic Blueprint of the Chicken Gut Microbiome.</title>
        <authorList>
            <person name="Gilroy R."/>
            <person name="Ravi A."/>
            <person name="Getino M."/>
            <person name="Pursley I."/>
            <person name="Horton D.L."/>
            <person name="Alikhan N.-F."/>
            <person name="Baker D."/>
            <person name="Gharbi K."/>
            <person name="Hall N."/>
            <person name="Watson M."/>
            <person name="Adriaenssens E.M."/>
            <person name="Foster-Nyarko E."/>
            <person name="Jarju S."/>
            <person name="Secka A."/>
            <person name="Antonio M."/>
            <person name="Oren A."/>
            <person name="Chaudhuri R."/>
            <person name="La Ragione R.M."/>
            <person name="Hildebrand F."/>
            <person name="Pallen M.J."/>
        </authorList>
    </citation>
    <scope>NUCLEOTIDE SEQUENCE [LARGE SCALE GENOMIC DNA]</scope>
    <source>
        <strain evidence="3 4">Sa1BUA1</strain>
    </source>
</reference>
<protein>
    <submittedName>
        <fullName evidence="3">Uncharacterized protein</fullName>
    </submittedName>
</protein>